<sequence length="261" mass="27210">MNIVVVGGTGLIGSRVVQLMNGHGHFAVAASPDSGVDTITGEGLAAAFGGADVVVDVSNSPSFADEDVLRFFTTSTRNQLDAEETTGVTHHVALSIVGAERLPDSGYLRAKVAQEQLIRESGQAFTIIRATQFFEFAIRIGDEATVDGVATLSTGLMQPMAAADVSHAVARAAGSTPVGGVREIGGPERIPQDEFVRRAFAAKDDPRTVIGDPQAPYFGTVLTGDELTPAADATLSSTTFAEWIAGQRWIAARSTAPALAR</sequence>
<keyword evidence="1" id="KW-0521">NADP</keyword>
<evidence type="ECO:0000313" key="3">
    <source>
        <dbReference type="EMBL" id="TQM33776.1"/>
    </source>
</evidence>
<comment type="caution">
    <text evidence="3">The sequence shown here is derived from an EMBL/GenBank/DDBJ whole genome shotgun (WGS) entry which is preliminary data.</text>
</comment>
<evidence type="ECO:0000256" key="1">
    <source>
        <dbReference type="ARBA" id="ARBA00022857"/>
    </source>
</evidence>
<organism evidence="3 4">
    <name type="scientific">Microbacterium kyungheense</name>
    <dbReference type="NCBI Taxonomy" id="1263636"/>
    <lineage>
        <taxon>Bacteria</taxon>
        <taxon>Bacillati</taxon>
        <taxon>Actinomycetota</taxon>
        <taxon>Actinomycetes</taxon>
        <taxon>Micrococcales</taxon>
        <taxon>Microbacteriaceae</taxon>
        <taxon>Microbacterium</taxon>
    </lineage>
</organism>
<dbReference type="AlphaFoldDB" id="A0A543FJ81"/>
<accession>A0A543FJ81</accession>
<dbReference type="RefSeq" id="WP_141892321.1">
    <property type="nucleotide sequence ID" value="NZ_BAABLH010000013.1"/>
</dbReference>
<proteinExistence type="predicted"/>
<dbReference type="PANTHER" id="PTHR42748">
    <property type="entry name" value="NITROGEN METABOLITE REPRESSION PROTEIN NMRA FAMILY MEMBER"/>
    <property type="match status" value="1"/>
</dbReference>
<dbReference type="InterPro" id="IPR051164">
    <property type="entry name" value="NmrA-like_oxidored"/>
</dbReference>
<protein>
    <submittedName>
        <fullName evidence="3">Uncharacterized protein YbjT (DUF2867 family)</fullName>
    </submittedName>
</protein>
<dbReference type="SUPFAM" id="SSF51735">
    <property type="entry name" value="NAD(P)-binding Rossmann-fold domains"/>
    <property type="match status" value="1"/>
</dbReference>
<evidence type="ECO:0000259" key="2">
    <source>
        <dbReference type="Pfam" id="PF13460"/>
    </source>
</evidence>
<feature type="domain" description="NAD(P)-binding" evidence="2">
    <location>
        <begin position="7"/>
        <end position="172"/>
    </location>
</feature>
<dbReference type="OrthoDB" id="9771302at2"/>
<dbReference type="InterPro" id="IPR036291">
    <property type="entry name" value="NAD(P)-bd_dom_sf"/>
</dbReference>
<dbReference type="Gene3D" id="3.40.50.720">
    <property type="entry name" value="NAD(P)-binding Rossmann-like Domain"/>
    <property type="match status" value="1"/>
</dbReference>
<dbReference type="Proteomes" id="UP000320235">
    <property type="component" value="Unassembled WGS sequence"/>
</dbReference>
<name>A0A543FJ81_9MICO</name>
<evidence type="ECO:0000313" key="4">
    <source>
        <dbReference type="Proteomes" id="UP000320235"/>
    </source>
</evidence>
<reference evidence="3 4" key="1">
    <citation type="submission" date="2019-06" db="EMBL/GenBank/DDBJ databases">
        <title>Sequencing the genomes of 1000 actinobacteria strains.</title>
        <authorList>
            <person name="Klenk H.-P."/>
        </authorList>
    </citation>
    <scope>NUCLEOTIDE SEQUENCE [LARGE SCALE GENOMIC DNA]</scope>
    <source>
        <strain evidence="3 4">DSM 105492</strain>
    </source>
</reference>
<keyword evidence="4" id="KW-1185">Reference proteome</keyword>
<dbReference type="InterPro" id="IPR016040">
    <property type="entry name" value="NAD(P)-bd_dom"/>
</dbReference>
<gene>
    <name evidence="3" type="ORF">FB391_0059</name>
</gene>
<dbReference type="Pfam" id="PF13460">
    <property type="entry name" value="NAD_binding_10"/>
    <property type="match status" value="1"/>
</dbReference>
<dbReference type="EMBL" id="VFPE01000001">
    <property type="protein sequence ID" value="TQM33776.1"/>
    <property type="molecule type" value="Genomic_DNA"/>
</dbReference>
<dbReference type="PANTHER" id="PTHR42748:SF3">
    <property type="entry name" value="BLL4366 PROTEIN"/>
    <property type="match status" value="1"/>
</dbReference>